<keyword evidence="1" id="KW-0597">Phosphoprotein</keyword>
<evidence type="ECO:0000313" key="5">
    <source>
        <dbReference type="Proteomes" id="UP000050795"/>
    </source>
</evidence>
<dbReference type="PANTHER" id="PTHR21669">
    <property type="entry name" value="CAPZ-INTERACTING PROTEIN AND RELATED PROTEINS"/>
    <property type="match status" value="1"/>
</dbReference>
<sequence>MQKEVNEKTVVFEIALPDDEGCHECSYLELLQQHLESANNEKHKDDPFASENATEEKKLSELAKALERKYGTMVTLKNSGKQKRVRIDDFLDPGDGYDTQDSFIDDSEAIDVFVAPNISTKFGGYFVHQGTVEGLEDTNVKIEAPWNARILANNSSSHNAIRKKNKSKELLDKAVKRLSTPSAFKPKLFSESRNQMRHLDSVFDEVLSSPNTPKENNAKDVNCQNSSEKCDDAPQSVPVNLTSDDEKLKPLPKNLPAEIVACLNNLTELNKCGAQQRRTMGKPFDMELLKLDTKLKELMVNQSVRSDVFKYLESHLQLKHKAVMRRLKKLREDKQEERMNPLLDSLGEAISSSMPPIIESYTRDKEVHLERVKAWQTENLQNNGTEFSDSQGVANGSGDGNSSKRIPKPGPPKKIYRWNSECRQLFEQIILCRLESYKLLNIKGSAEDYLRRLFPTLIQLWPDGWITNAALWRSALPIFQKFCNDHGLCNNTPTSQSTTKSSNNNSNNTNSNNLINSNNGKNSNPVSSANASYTSDSSLLSQNSPVVIIPNISNASTPVTASKTTPKITATSLVTNNSPRANLPAAATCSPKLNSIPVTKYCQSSPVLQSTAQTVNRPNFRITPSSVAQNSTNSKPTTTSCSAKAPLTLCVDTGSSRLSYVLQSNVGSVSPNSLVVPVASSVSQASQFNRTPILQNEAIIGSRVSNPTVPLRLVSSTSTNPSTTTVLVSKTALQLNSELVGGGGGSSGGGSKPAMINPVAVKRQSYPQSYPPQQIANTHVKINDLPKSTIPMNEAIPKSSGSHSSPNFIYDASKLNQPIAAHHHHHHSAAALLSNQQIDQLQSRALQSTSTATTTTGRIGLNINPALSAAAACLLFPPQPPPAHQSKCSSLPPQKERVDGRNTGSIPAAHSNNNF</sequence>
<dbReference type="GO" id="GO:0006325">
    <property type="term" value="P:chromatin organization"/>
    <property type="evidence" value="ECO:0007669"/>
    <property type="project" value="TreeGrafter"/>
</dbReference>
<proteinExistence type="predicted"/>
<evidence type="ECO:0000256" key="2">
    <source>
        <dbReference type="SAM" id="MobiDB-lite"/>
    </source>
</evidence>
<reference evidence="6" key="2">
    <citation type="submission" date="2023-11" db="UniProtKB">
        <authorList>
            <consortium name="WormBaseParasite"/>
        </authorList>
    </citation>
    <scope>IDENTIFICATION</scope>
</reference>
<feature type="region of interest" description="Disordered" evidence="2">
    <location>
        <begin position="208"/>
        <end position="238"/>
    </location>
</feature>
<evidence type="ECO:0000259" key="3">
    <source>
        <dbReference type="Pfam" id="PF08729"/>
    </source>
</evidence>
<feature type="region of interest" description="Disordered" evidence="2">
    <location>
        <begin position="494"/>
        <end position="535"/>
    </location>
</feature>
<evidence type="ECO:0000259" key="4">
    <source>
        <dbReference type="Pfam" id="PF14075"/>
    </source>
</evidence>
<accession>A0AA85KLH6</accession>
<feature type="compositionally biased region" description="Polar residues" evidence="2">
    <location>
        <begin position="902"/>
        <end position="915"/>
    </location>
</feature>
<reference evidence="5" key="1">
    <citation type="submission" date="2022-06" db="EMBL/GenBank/DDBJ databases">
        <authorList>
            <person name="Berger JAMES D."/>
            <person name="Berger JAMES D."/>
        </authorList>
    </citation>
    <scope>NUCLEOTIDE SEQUENCE [LARGE SCALE GENOMIC DNA]</scope>
</reference>
<dbReference type="InterPro" id="IPR014840">
    <property type="entry name" value="HRD"/>
</dbReference>
<dbReference type="Pfam" id="PF08729">
    <property type="entry name" value="HUN"/>
    <property type="match status" value="1"/>
</dbReference>
<dbReference type="WBParaSite" id="TREG1_90300.1">
    <property type="protein sequence ID" value="TREG1_90300.1"/>
    <property type="gene ID" value="TREG1_90300"/>
</dbReference>
<dbReference type="AlphaFoldDB" id="A0AA85KLH6"/>
<feature type="domain" description="Hpc2-related" evidence="3">
    <location>
        <begin position="83"/>
        <end position="133"/>
    </location>
</feature>
<feature type="region of interest" description="Disordered" evidence="2">
    <location>
        <begin position="881"/>
        <end position="915"/>
    </location>
</feature>
<keyword evidence="5" id="KW-1185">Reference proteome</keyword>
<evidence type="ECO:0008006" key="7">
    <source>
        <dbReference type="Google" id="ProtNLM"/>
    </source>
</evidence>
<feature type="compositionally biased region" description="Polar residues" evidence="2">
    <location>
        <begin position="380"/>
        <end position="394"/>
    </location>
</feature>
<evidence type="ECO:0000256" key="1">
    <source>
        <dbReference type="ARBA" id="ARBA00022553"/>
    </source>
</evidence>
<dbReference type="InterPro" id="IPR026947">
    <property type="entry name" value="UBN_middle_dom"/>
</dbReference>
<feature type="region of interest" description="Disordered" evidence="2">
    <location>
        <begin position="789"/>
        <end position="808"/>
    </location>
</feature>
<dbReference type="GO" id="GO:0005634">
    <property type="term" value="C:nucleus"/>
    <property type="evidence" value="ECO:0007669"/>
    <property type="project" value="TreeGrafter"/>
</dbReference>
<organism evidence="5 6">
    <name type="scientific">Trichobilharzia regenti</name>
    <name type="common">Nasal bird schistosome</name>
    <dbReference type="NCBI Taxonomy" id="157069"/>
    <lineage>
        <taxon>Eukaryota</taxon>
        <taxon>Metazoa</taxon>
        <taxon>Spiralia</taxon>
        <taxon>Lophotrochozoa</taxon>
        <taxon>Platyhelminthes</taxon>
        <taxon>Trematoda</taxon>
        <taxon>Digenea</taxon>
        <taxon>Strigeidida</taxon>
        <taxon>Schistosomatoidea</taxon>
        <taxon>Schistosomatidae</taxon>
        <taxon>Trichobilharzia</taxon>
    </lineage>
</organism>
<feature type="domain" description="Ubinuclein middle" evidence="4">
    <location>
        <begin position="251"/>
        <end position="472"/>
    </location>
</feature>
<dbReference type="PANTHER" id="PTHR21669:SF28">
    <property type="entry name" value="YEMANUCLEIN"/>
    <property type="match status" value="1"/>
</dbReference>
<protein>
    <recommendedName>
        <fullName evidence="7">Ubinuclein middle domain-containing protein</fullName>
    </recommendedName>
</protein>
<evidence type="ECO:0000313" key="6">
    <source>
        <dbReference type="WBParaSite" id="TREG1_90300.1"/>
    </source>
</evidence>
<feature type="region of interest" description="Disordered" evidence="2">
    <location>
        <begin position="380"/>
        <end position="412"/>
    </location>
</feature>
<dbReference type="Pfam" id="PF14075">
    <property type="entry name" value="UBN_AB"/>
    <property type="match status" value="1"/>
</dbReference>
<name>A0AA85KLH6_TRIRE</name>
<dbReference type="Proteomes" id="UP000050795">
    <property type="component" value="Unassembled WGS sequence"/>
</dbReference>